<dbReference type="InterPro" id="IPR010497">
    <property type="entry name" value="Epoxide_hydro_N"/>
</dbReference>
<dbReference type="EMBL" id="JADOEL010000015">
    <property type="protein sequence ID" value="MBF8179107.1"/>
    <property type="molecule type" value="Genomic_DNA"/>
</dbReference>
<keyword evidence="2" id="KW-0058">Aromatic hydrocarbons catabolism</keyword>
<protein>
    <submittedName>
        <fullName evidence="6">Epoxide hydrolase</fullName>
    </submittedName>
</protein>
<evidence type="ECO:0000313" key="7">
    <source>
        <dbReference type="Proteomes" id="UP000657372"/>
    </source>
</evidence>
<gene>
    <name evidence="6" type="ORF">IXC47_15590</name>
</gene>
<evidence type="ECO:0000256" key="2">
    <source>
        <dbReference type="ARBA" id="ARBA00022797"/>
    </source>
</evidence>
<evidence type="ECO:0000256" key="3">
    <source>
        <dbReference type="ARBA" id="ARBA00022801"/>
    </source>
</evidence>
<dbReference type="Pfam" id="PF06441">
    <property type="entry name" value="EHN"/>
    <property type="match status" value="1"/>
</dbReference>
<reference evidence="6 7" key="1">
    <citation type="submission" date="2020-11" db="EMBL/GenBank/DDBJ databases">
        <title>WGS of Herminiimonas contaminans strain Marseille-Q4544 isolated from planarians Schmidtea mediterranea.</title>
        <authorList>
            <person name="Kangale L."/>
        </authorList>
    </citation>
    <scope>NUCLEOTIDE SEQUENCE [LARGE SCALE GENOMIC DNA]</scope>
    <source>
        <strain evidence="6 7">Marseille-Q4544</strain>
    </source>
</reference>
<dbReference type="SUPFAM" id="SSF53474">
    <property type="entry name" value="alpha/beta-Hydrolases"/>
    <property type="match status" value="1"/>
</dbReference>
<feature type="domain" description="Epoxide hydrolase N-terminal" evidence="5">
    <location>
        <begin position="41"/>
        <end position="139"/>
    </location>
</feature>
<comment type="similarity">
    <text evidence="1">Belongs to the peptidase S33 family.</text>
</comment>
<evidence type="ECO:0000256" key="1">
    <source>
        <dbReference type="ARBA" id="ARBA00010088"/>
    </source>
</evidence>
<organism evidence="6 7">
    <name type="scientific">Herminiimonas contaminans</name>
    <dbReference type="NCBI Taxonomy" id="1111140"/>
    <lineage>
        <taxon>Bacteria</taxon>
        <taxon>Pseudomonadati</taxon>
        <taxon>Pseudomonadota</taxon>
        <taxon>Betaproteobacteria</taxon>
        <taxon>Burkholderiales</taxon>
        <taxon>Oxalobacteraceae</taxon>
        <taxon>Herminiimonas</taxon>
    </lineage>
</organism>
<dbReference type="PRINTS" id="PR00412">
    <property type="entry name" value="EPOXHYDRLASE"/>
</dbReference>
<keyword evidence="7" id="KW-1185">Reference proteome</keyword>
<dbReference type="InterPro" id="IPR000639">
    <property type="entry name" value="Epox_hydrolase-like"/>
</dbReference>
<name>A0ABS0EW92_9BURK</name>
<dbReference type="PANTHER" id="PTHR21661:SF35">
    <property type="entry name" value="EPOXIDE HYDROLASE"/>
    <property type="match status" value="1"/>
</dbReference>
<evidence type="ECO:0000256" key="4">
    <source>
        <dbReference type="SAM" id="SignalP"/>
    </source>
</evidence>
<evidence type="ECO:0000259" key="5">
    <source>
        <dbReference type="Pfam" id="PF06441"/>
    </source>
</evidence>
<dbReference type="PIRSF" id="PIRSF001112">
    <property type="entry name" value="Epoxide_hydrolase"/>
    <property type="match status" value="1"/>
</dbReference>
<keyword evidence="4" id="KW-0732">Signal</keyword>
<comment type="caution">
    <text evidence="6">The sequence shown here is derived from an EMBL/GenBank/DDBJ whole genome shotgun (WGS) entry which is preliminary data.</text>
</comment>
<dbReference type="RefSeq" id="WP_195876224.1">
    <property type="nucleotide sequence ID" value="NZ_JADOEL010000015.1"/>
</dbReference>
<feature type="signal peptide" evidence="4">
    <location>
        <begin position="1"/>
        <end position="20"/>
    </location>
</feature>
<feature type="chain" id="PRO_5045795577" evidence="4">
    <location>
        <begin position="21"/>
        <end position="401"/>
    </location>
</feature>
<evidence type="ECO:0000313" key="6">
    <source>
        <dbReference type="EMBL" id="MBF8179107.1"/>
    </source>
</evidence>
<dbReference type="Gene3D" id="3.40.50.1820">
    <property type="entry name" value="alpha/beta hydrolase"/>
    <property type="match status" value="1"/>
</dbReference>
<dbReference type="Proteomes" id="UP000657372">
    <property type="component" value="Unassembled WGS sequence"/>
</dbReference>
<proteinExistence type="inferred from homology"/>
<accession>A0ABS0EW92</accession>
<dbReference type="InterPro" id="IPR016292">
    <property type="entry name" value="Epoxide_hydrolase"/>
</dbReference>
<sequence>MNRRSLFGLALATLAPSAVAQASGGGPRPKRAITVSPWHSPFNAAFAADLRRRLAQVRWSDNVVGDWSYGTAQQALRQLVHHWHAGYDWTKAAKRINALPHFHADVDGFALHFLRFKSRSASPQPLLLLNGWPSSFVEYGKLAPMLADMGFDVIIPALPGFGYSARPGAPNQVQAVELFHRLMTEGLAYPSYMISGTDIGAGVASRMALAYPGAVHGLHISSVMDPALDEASPPLTADELAYQRTVKKWHAEEGAYMHLQATRPQTLAYALNDSPAGLASWILEKFRYWSDAGEDLFEVFPLDMLVDNLNIYWSTQTIGSSMRAYYEAKHFRAPPAIGERVLVPTAICMWPRDLVLAPKSWAERFYNVRQYTVQQRGGHFPAWELPDLYAADLREFLLALR</sequence>
<dbReference type="InterPro" id="IPR029058">
    <property type="entry name" value="AB_hydrolase_fold"/>
</dbReference>
<dbReference type="PANTHER" id="PTHR21661">
    <property type="entry name" value="EPOXIDE HYDROLASE 1-RELATED"/>
    <property type="match status" value="1"/>
</dbReference>
<keyword evidence="3 6" id="KW-0378">Hydrolase</keyword>
<dbReference type="GO" id="GO:0016787">
    <property type="term" value="F:hydrolase activity"/>
    <property type="evidence" value="ECO:0007669"/>
    <property type="project" value="UniProtKB-KW"/>
</dbReference>